<evidence type="ECO:0000256" key="8">
    <source>
        <dbReference type="PIRSR" id="PIRSR036565-2"/>
    </source>
</evidence>
<keyword evidence="3 8" id="KW-0479">Metal-binding</keyword>
<keyword evidence="15" id="KW-1185">Reference proteome</keyword>
<feature type="binding site" evidence="8">
    <location>
        <position position="524"/>
    </location>
    <ligand>
        <name>Mg(2+)</name>
        <dbReference type="ChEBI" id="CHEBI:18420"/>
    </ligand>
</feature>
<dbReference type="OrthoDB" id="3970464at2759"/>
<dbReference type="FunFam" id="3.40.50.970:FF:000019">
    <property type="entry name" value="Pyruvate decarboxylase isozyme"/>
    <property type="match status" value="1"/>
</dbReference>
<evidence type="ECO:0000259" key="12">
    <source>
        <dbReference type="Pfam" id="PF02775"/>
    </source>
</evidence>
<feature type="domain" description="Thiamine pyrophosphate enzyme central" evidence="11">
    <location>
        <begin position="244"/>
        <end position="374"/>
    </location>
</feature>
<dbReference type="InterPro" id="IPR012001">
    <property type="entry name" value="Thiamin_PyroP_enz_TPP-bd_dom"/>
</dbReference>
<organism evidence="14 15">
    <name type="scientific">Maudiozyma saulgeensis</name>
    <dbReference type="NCBI Taxonomy" id="1789683"/>
    <lineage>
        <taxon>Eukaryota</taxon>
        <taxon>Fungi</taxon>
        <taxon>Dikarya</taxon>
        <taxon>Ascomycota</taxon>
        <taxon>Saccharomycotina</taxon>
        <taxon>Saccharomycetes</taxon>
        <taxon>Saccharomycetales</taxon>
        <taxon>Saccharomycetaceae</taxon>
        <taxon>Maudiozyma</taxon>
    </lineage>
</organism>
<evidence type="ECO:0000256" key="2">
    <source>
        <dbReference type="ARBA" id="ARBA00007812"/>
    </source>
</evidence>
<sequence>MSSYSQINNLPPRISVGDYIFHRLRQLKVMTIFGLPGEFSMPLMDKLYRVPDMRWAGNTNELNAAYAVDGYSRLKRLGCIITTFGVGELSAMNGIAGSFAEHVGLLHIVGMPPTSATTKQLLLHHTLGNGDYETFFRMANDVTCYNTIIIDSDFCADEVDMCIRMAWVKQKPTYMGVPSNQIDLQVDSTRLDIDLDLRLDPLISNNNNNNNIAYNEIESIRTLSNDSLEQAESQRMEGEITKIILKRIYESNNPAIVVDACVARQGLLRETQLFCELTMFPTFVTPMAKGIINEDMNNFGGVFTGSISSPDVREIVDFADLVIVIGCVLEEFSTSSFHFNIKPKNRIVIFDDSVKIKTVAYPDINIKNLLKNILFQLEQSKINYSFHKNLELQVPRQELTRDQLLRQELVWGEFSHWFRPGDIIITEVGTSAFGIIQTKFPKNTWGISQALWGSSGYSLGACLGASFAAQELKQEAAMYGNVNNDQLSHRVILFVGDGAFQITMQELSTIIKANLKPYIFIMNNQGYSIDRFLHHRSNAKYYDIQQWHYLSLLSVFGATDYETRKIITMGDLQDMLGDQKFAINDKIRMLEIMVPSMDVPQAIIDKWQREKEGSNVINENDHPHSIETSNSDVLSWSESPLTELEPDRKKRYL</sequence>
<proteinExistence type="inferred from homology"/>
<dbReference type="CDD" id="cd07038">
    <property type="entry name" value="TPP_PYR_PDC_IPDC_like"/>
    <property type="match status" value="1"/>
</dbReference>
<dbReference type="Pfam" id="PF00205">
    <property type="entry name" value="TPP_enzyme_M"/>
    <property type="match status" value="1"/>
</dbReference>
<dbReference type="Gene3D" id="3.40.50.970">
    <property type="match status" value="2"/>
</dbReference>
<dbReference type="AlphaFoldDB" id="A0A1X7QZF9"/>
<feature type="domain" description="Thiamine pyrophosphate enzyme TPP-binding" evidence="12">
    <location>
        <begin position="442"/>
        <end position="561"/>
    </location>
</feature>
<comment type="similarity">
    <text evidence="2 9">Belongs to the TPP enzyme family.</text>
</comment>
<dbReference type="Pfam" id="PF02776">
    <property type="entry name" value="TPP_enzyme_N"/>
    <property type="match status" value="1"/>
</dbReference>
<dbReference type="SUPFAM" id="SSF52467">
    <property type="entry name" value="DHS-like NAD/FAD-binding domain"/>
    <property type="match status" value="1"/>
</dbReference>
<comment type="cofactor">
    <cofactor evidence="8">
        <name>Mg(2+)</name>
        <dbReference type="ChEBI" id="CHEBI:18420"/>
    </cofactor>
    <text evidence="8">Binds 1 Mg(2+) per subunit.</text>
</comment>
<feature type="compositionally biased region" description="Basic and acidic residues" evidence="10">
    <location>
        <begin position="615"/>
        <end position="625"/>
    </location>
</feature>
<dbReference type="GO" id="GO:0005829">
    <property type="term" value="C:cytosol"/>
    <property type="evidence" value="ECO:0007669"/>
    <property type="project" value="TreeGrafter"/>
</dbReference>
<feature type="binding site" evidence="8">
    <location>
        <position position="526"/>
    </location>
    <ligand>
        <name>Mg(2+)</name>
        <dbReference type="ChEBI" id="CHEBI:18420"/>
    </ligand>
</feature>
<dbReference type="CDD" id="cd02005">
    <property type="entry name" value="TPP_PDC_IPDC"/>
    <property type="match status" value="1"/>
</dbReference>
<evidence type="ECO:0000256" key="6">
    <source>
        <dbReference type="ARBA" id="ARBA00023052"/>
    </source>
</evidence>
<evidence type="ECO:0000256" key="3">
    <source>
        <dbReference type="ARBA" id="ARBA00022723"/>
    </source>
</evidence>
<evidence type="ECO:0000256" key="4">
    <source>
        <dbReference type="ARBA" id="ARBA00022793"/>
    </source>
</evidence>
<keyword evidence="7" id="KW-0456">Lyase</keyword>
<accession>A0A1X7QZF9</accession>
<dbReference type="InterPro" id="IPR011766">
    <property type="entry name" value="TPP_enzyme_TPP-bd"/>
</dbReference>
<evidence type="ECO:0000256" key="1">
    <source>
        <dbReference type="ARBA" id="ARBA00001964"/>
    </source>
</evidence>
<evidence type="ECO:0000313" key="15">
    <source>
        <dbReference type="Proteomes" id="UP000196158"/>
    </source>
</evidence>
<dbReference type="PANTHER" id="PTHR43452">
    <property type="entry name" value="PYRUVATE DECARBOXYLASE"/>
    <property type="match status" value="1"/>
</dbReference>
<dbReference type="GO" id="GO:0000287">
    <property type="term" value="F:magnesium ion binding"/>
    <property type="evidence" value="ECO:0007669"/>
    <property type="project" value="InterPro"/>
</dbReference>
<dbReference type="InterPro" id="IPR029061">
    <property type="entry name" value="THDP-binding"/>
</dbReference>
<gene>
    <name evidence="14" type="ORF">KASA_0Q13640G</name>
</gene>
<feature type="binding site" evidence="8">
    <location>
        <position position="497"/>
    </location>
    <ligand>
        <name>Mg(2+)</name>
        <dbReference type="ChEBI" id="CHEBI:18420"/>
    </ligand>
</feature>
<evidence type="ECO:0000313" key="14">
    <source>
        <dbReference type="EMBL" id="SMN18817.1"/>
    </source>
</evidence>
<evidence type="ECO:0000259" key="11">
    <source>
        <dbReference type="Pfam" id="PF00205"/>
    </source>
</evidence>
<evidence type="ECO:0000256" key="10">
    <source>
        <dbReference type="SAM" id="MobiDB-lite"/>
    </source>
</evidence>
<dbReference type="PANTHER" id="PTHR43452:SF30">
    <property type="entry name" value="PYRUVATE DECARBOXYLASE ISOZYME 1-RELATED"/>
    <property type="match status" value="1"/>
</dbReference>
<evidence type="ECO:0000256" key="9">
    <source>
        <dbReference type="RuleBase" id="RU362132"/>
    </source>
</evidence>
<feature type="compositionally biased region" description="Polar residues" evidence="10">
    <location>
        <begin position="626"/>
        <end position="640"/>
    </location>
</feature>
<dbReference type="Gene3D" id="3.40.50.1220">
    <property type="entry name" value="TPP-binding domain"/>
    <property type="match status" value="1"/>
</dbReference>
<dbReference type="InterPro" id="IPR047213">
    <property type="entry name" value="TPP_PYR_PDC_IPDC-like"/>
</dbReference>
<dbReference type="GO" id="GO:0030976">
    <property type="term" value="F:thiamine pyrophosphate binding"/>
    <property type="evidence" value="ECO:0007669"/>
    <property type="project" value="InterPro"/>
</dbReference>
<protein>
    <submittedName>
        <fullName evidence="14">Similar to Saccharomyces cerevisiae YDL080C THI3 Probable alpha-ketoisocaproate decarboxylase, may have a role in catabolism of amino acids to long-chain and complex alcohols</fullName>
    </submittedName>
</protein>
<dbReference type="Pfam" id="PF02775">
    <property type="entry name" value="TPP_enzyme_C"/>
    <property type="match status" value="1"/>
</dbReference>
<keyword evidence="6 9" id="KW-0786">Thiamine pyrophosphate</keyword>
<dbReference type="InterPro" id="IPR012110">
    <property type="entry name" value="PDC/IPDC-like"/>
</dbReference>
<dbReference type="GO" id="GO:0005634">
    <property type="term" value="C:nucleus"/>
    <property type="evidence" value="ECO:0007669"/>
    <property type="project" value="TreeGrafter"/>
</dbReference>
<keyword evidence="4" id="KW-0210">Decarboxylase</keyword>
<dbReference type="GO" id="GO:0019752">
    <property type="term" value="P:carboxylic acid metabolic process"/>
    <property type="evidence" value="ECO:0007669"/>
    <property type="project" value="UniProtKB-ARBA"/>
</dbReference>
<keyword evidence="5 8" id="KW-0460">Magnesium</keyword>
<dbReference type="FunFam" id="3.40.50.970:FF:000024">
    <property type="entry name" value="Pyruvate decarboxylase isozyme"/>
    <property type="match status" value="1"/>
</dbReference>
<dbReference type="GO" id="GO:0016831">
    <property type="term" value="F:carboxy-lyase activity"/>
    <property type="evidence" value="ECO:0007669"/>
    <property type="project" value="UniProtKB-KW"/>
</dbReference>
<feature type="region of interest" description="Disordered" evidence="10">
    <location>
        <begin position="615"/>
        <end position="640"/>
    </location>
</feature>
<dbReference type="EMBL" id="FXLY01000002">
    <property type="protein sequence ID" value="SMN18817.1"/>
    <property type="molecule type" value="Genomic_DNA"/>
</dbReference>
<dbReference type="PIRSF" id="PIRSF036565">
    <property type="entry name" value="Pyruvt_ip_decrb"/>
    <property type="match status" value="1"/>
</dbReference>
<evidence type="ECO:0000259" key="13">
    <source>
        <dbReference type="Pfam" id="PF02776"/>
    </source>
</evidence>
<reference evidence="14 15" key="1">
    <citation type="submission" date="2017-04" db="EMBL/GenBank/DDBJ databases">
        <authorList>
            <person name="Afonso C.L."/>
            <person name="Miller P.J."/>
            <person name="Scott M.A."/>
            <person name="Spackman E."/>
            <person name="Goraichik I."/>
            <person name="Dimitrov K.M."/>
            <person name="Suarez D.L."/>
            <person name="Swayne D.E."/>
        </authorList>
    </citation>
    <scope>NUCLEOTIDE SEQUENCE [LARGE SCALE GENOMIC DNA]</scope>
</reference>
<comment type="cofactor">
    <cofactor evidence="1">
        <name>thiamine diphosphate</name>
        <dbReference type="ChEBI" id="CHEBI:58937"/>
    </cofactor>
</comment>
<dbReference type="InterPro" id="IPR012000">
    <property type="entry name" value="Thiamin_PyroP_enz_cen_dom"/>
</dbReference>
<evidence type="ECO:0000256" key="5">
    <source>
        <dbReference type="ARBA" id="ARBA00022842"/>
    </source>
</evidence>
<dbReference type="InterPro" id="IPR029035">
    <property type="entry name" value="DHS-like_NAD/FAD-binding_dom"/>
</dbReference>
<dbReference type="Proteomes" id="UP000196158">
    <property type="component" value="Unassembled WGS sequence"/>
</dbReference>
<dbReference type="InterPro" id="IPR047214">
    <property type="entry name" value="TPP_PDC_IPDC"/>
</dbReference>
<evidence type="ECO:0000256" key="7">
    <source>
        <dbReference type="ARBA" id="ARBA00023239"/>
    </source>
</evidence>
<feature type="domain" description="Thiamine pyrophosphate enzyme N-terminal TPP-binding" evidence="13">
    <location>
        <begin position="15"/>
        <end position="118"/>
    </location>
</feature>
<name>A0A1X7QZF9_9SACH</name>
<dbReference type="STRING" id="1789683.A0A1X7QZF9"/>
<dbReference type="SUPFAM" id="SSF52518">
    <property type="entry name" value="Thiamin diphosphate-binding fold (THDP-binding)"/>
    <property type="match status" value="2"/>
</dbReference>